<keyword evidence="1" id="KW-1133">Transmembrane helix</keyword>
<name>Q245Q4_TETTS</name>
<dbReference type="EMBL" id="GG662474">
    <property type="protein sequence ID" value="EAS03579.2"/>
    <property type="molecule type" value="Genomic_DNA"/>
</dbReference>
<feature type="transmembrane region" description="Helical" evidence="1">
    <location>
        <begin position="418"/>
        <end position="439"/>
    </location>
</feature>
<evidence type="ECO:0000313" key="3">
    <source>
        <dbReference type="Proteomes" id="UP000009168"/>
    </source>
</evidence>
<keyword evidence="1 2" id="KW-0812">Transmembrane</keyword>
<feature type="transmembrane region" description="Helical" evidence="1">
    <location>
        <begin position="7"/>
        <end position="30"/>
    </location>
</feature>
<dbReference type="AlphaFoldDB" id="Q245Q4"/>
<evidence type="ECO:0000256" key="1">
    <source>
        <dbReference type="SAM" id="Phobius"/>
    </source>
</evidence>
<protein>
    <submittedName>
        <fullName evidence="2">Transmembrane protein, putative</fullName>
    </submittedName>
</protein>
<proteinExistence type="predicted"/>
<reference evidence="3" key="1">
    <citation type="journal article" date="2006" name="PLoS Biol.">
        <title>Macronuclear genome sequence of the ciliate Tetrahymena thermophila, a model eukaryote.</title>
        <authorList>
            <person name="Eisen J.A."/>
            <person name="Coyne R.S."/>
            <person name="Wu M."/>
            <person name="Wu D."/>
            <person name="Thiagarajan M."/>
            <person name="Wortman J.R."/>
            <person name="Badger J.H."/>
            <person name="Ren Q."/>
            <person name="Amedeo P."/>
            <person name="Jones K.M."/>
            <person name="Tallon L.J."/>
            <person name="Delcher A.L."/>
            <person name="Salzberg S.L."/>
            <person name="Silva J.C."/>
            <person name="Haas B.J."/>
            <person name="Majoros W.H."/>
            <person name="Farzad M."/>
            <person name="Carlton J.M."/>
            <person name="Smith R.K. Jr."/>
            <person name="Garg J."/>
            <person name="Pearlman R.E."/>
            <person name="Karrer K.M."/>
            <person name="Sun L."/>
            <person name="Manning G."/>
            <person name="Elde N.C."/>
            <person name="Turkewitz A.P."/>
            <person name="Asai D.J."/>
            <person name="Wilkes D.E."/>
            <person name="Wang Y."/>
            <person name="Cai H."/>
            <person name="Collins K."/>
            <person name="Stewart B.A."/>
            <person name="Lee S.R."/>
            <person name="Wilamowska K."/>
            <person name="Weinberg Z."/>
            <person name="Ruzzo W.L."/>
            <person name="Wloga D."/>
            <person name="Gaertig J."/>
            <person name="Frankel J."/>
            <person name="Tsao C.-C."/>
            <person name="Gorovsky M.A."/>
            <person name="Keeling P.J."/>
            <person name="Waller R.F."/>
            <person name="Patron N.J."/>
            <person name="Cherry J.M."/>
            <person name="Stover N.A."/>
            <person name="Krieger C.J."/>
            <person name="del Toro C."/>
            <person name="Ryder H.F."/>
            <person name="Williamson S.C."/>
            <person name="Barbeau R.A."/>
            <person name="Hamilton E.P."/>
            <person name="Orias E."/>
        </authorList>
    </citation>
    <scope>NUCLEOTIDE SEQUENCE [LARGE SCALE GENOMIC DNA]</scope>
    <source>
        <strain evidence="3">SB210</strain>
    </source>
</reference>
<evidence type="ECO:0000313" key="2">
    <source>
        <dbReference type="EMBL" id="EAS03579.2"/>
    </source>
</evidence>
<sequence length="1040" mass="123669">MVLHYKIIIIATLPFTSTIIGAIICQIINYKFYNEQVDTIISYMNQKEQEFCDIQMNANNLQISIQIQQVIQSIQLLRNFSQKINMQYARQIDKKNLELFCYIQNNTSFQECFHQSYSLHNCWQLFCFIFNKKIISLFNLNNSIFKFFFTNRFDSSFNNLYQLSQKQQQWLINMFSLSFLVKSIFIQNQFNSQNLNYSNIFFNFGGQSIYSICNSQTYSSIFTENNIQQKTIQDSIWFRNMLNETKLNVILNNQYFDEQFSQSQDIYFCLNIFNFPQIIDLNESQNLLCLYINKENRSSYFNRFNQPNRQLYIFTNKQKEVIYSPSQNQSDFDDNTKFQDNIDSVLDQVSNYQSIKQNQSFIQEINSKFVIIKPILVELNSGQDLNIQTSNILYQVVMLNQSQSQENYLIAIQKIRQFILIFDLILSITSLISLLFLIYKMRLIRSDIIQQIDMLIQILQQANKENYEILDFIQKIQKETILFKEAEDLNQSIIQIIATILNTSDNFFKDEEAQVFLRLASQIEYFQKFKNNFAVGTIYNNVGSIFLKRGYYFEALQMFSKSILYIKYQIQDFCSENCQTLDCSLLEQYCINQDIFLDNKPEITESDNLDSKSRNTNDEIVKLLFALFYRKRNFLFALQSFQENCDQNNLQLKNQQENQQYIFWTLPYGQLQEIKLQSNLSKCYFKLGKEQKSQYYLTLSDSLLKQLKKLQNQQKTDSNCIATELIDNYNDQQINTEQSKQNEENQISIKNLNITSRKKSLNQNLQIAFNSDIMFKKLSSVFDNNFLKAHKRKISNFKYQKSRNSSTFKKMNSFSPNMRKSPHQKFEQVNMTDFDSDNCFNKTKKSKLSKKQDNLDYLTENQQQIALQNIPNQQQILSLEKQIDSFNRLKRQSQYFVFQREHLDNNIESHFEKKRNIDQSLEEKYCFCLQLGGVVYFQVNLISKSFNTIFGILYDDYSSNQSSNLDEEEIQEYSFQYETNHQLYSQKFKCYSDKFENKLQNQYQQQILQTSNGNLTETDPSKKEDFQLSAVKKQFSRVIT</sequence>
<organism evidence="2 3">
    <name type="scientific">Tetrahymena thermophila (strain SB210)</name>
    <dbReference type="NCBI Taxonomy" id="312017"/>
    <lineage>
        <taxon>Eukaryota</taxon>
        <taxon>Sar</taxon>
        <taxon>Alveolata</taxon>
        <taxon>Ciliophora</taxon>
        <taxon>Intramacronucleata</taxon>
        <taxon>Oligohymenophorea</taxon>
        <taxon>Hymenostomatida</taxon>
        <taxon>Tetrahymenina</taxon>
        <taxon>Tetrahymenidae</taxon>
        <taxon>Tetrahymena</taxon>
    </lineage>
</organism>
<dbReference type="Proteomes" id="UP000009168">
    <property type="component" value="Unassembled WGS sequence"/>
</dbReference>
<dbReference type="RefSeq" id="XP_001023824.2">
    <property type="nucleotide sequence ID" value="XM_001023824.2"/>
</dbReference>
<dbReference type="InParanoid" id="Q245Q4"/>
<keyword evidence="3" id="KW-1185">Reference proteome</keyword>
<dbReference type="KEGG" id="tet:TTHERM_00246950"/>
<dbReference type="GeneID" id="7837722"/>
<keyword evidence="1" id="KW-0472">Membrane</keyword>
<dbReference type="HOGENOM" id="CLU_292804_0_0_1"/>
<accession>Q245Q4</accession>
<gene>
    <name evidence="2" type="ORF">TTHERM_00246950</name>
</gene>